<dbReference type="InterPro" id="IPR007133">
    <property type="entry name" value="RNA_pol_II-assoc_Paf1"/>
</dbReference>
<feature type="compositionally biased region" description="Polar residues" evidence="4">
    <location>
        <begin position="78"/>
        <end position="126"/>
    </location>
</feature>
<proteinExistence type="inferred from homology"/>
<feature type="compositionally biased region" description="Pro residues" evidence="4">
    <location>
        <begin position="186"/>
        <end position="221"/>
    </location>
</feature>
<dbReference type="PRINTS" id="PR01217">
    <property type="entry name" value="PRICHEXTENSN"/>
</dbReference>
<feature type="region of interest" description="Disordered" evidence="4">
    <location>
        <begin position="1"/>
        <end position="294"/>
    </location>
</feature>
<dbReference type="PANTHER" id="PTHR23188">
    <property type="entry name" value="RNA POLYMERASE II-ASSOCIATED FACTOR 1 HOMOLOG"/>
    <property type="match status" value="1"/>
</dbReference>
<feature type="region of interest" description="Disordered" evidence="4">
    <location>
        <begin position="304"/>
        <end position="323"/>
    </location>
</feature>
<dbReference type="AlphaFoldDB" id="A0AAE1XL32"/>
<sequence>MRPGSSRYRYDPLCNSWDKWQEERKARDPRYRRVVRRAPSMASYRPFHPPPQSTFAPPPPPPPNQNPLQPPAPPQPSRGSNQYSQNWGPYSGNEGSNYNQNFSQTNPSSNYPVSGYGSSASQQQHFNPPARNPLPPPPQQQPFPYQPPPPPPPPESSSYPPPPPPPQPAPAPPMYYPSSQYSQFNQPPPLQPPPPPPPPSSPPPPPPPSQPVSPPPLPSAGPPAGVSRDSRQPNPGASVRKDQKPPLPLSGKKSSGHGHSGRVETEEERRIRKKREYEKQKQEEKLKQHLRESQNKVLQKTQMLASGAKGHGSISGSHMGDRRSTPLLSGDRIENRLKKPTTFLCKLKFRNELPDPSAKIKLLTLNRDPDRYCKYKITSLEKNWKPQLHVEPDLGIPLDLLDLSVYNPPKGERIPLDPEDEELLRDDDPITPIKSDGIKKKDRPTDKGVSWLVKTQYISPISMDSTKQSLTEKQAKELRESRGKNLLENLNSRERKIQDIATSFEACKSKPVHSVNRELQPRRIIPLLPDFDRNDDQFVVASFDSAPTADSEIYRKLSAAERNEYENRAIMKSYGSSSSDADKFLGYMVPAVNEIEKDMYDENEDISYQWLREYHWDARGDNVADPATYLVTFADNVAKYLPLPTKLLLRKKRAREGKSGDEVEHFPAPRRVTVRRRSTVSAVELREEEDYVASKGSNRARIGRGGMDASGSGSDGRLRRIVQDTDADNYSGAEDDMSE</sequence>
<feature type="compositionally biased region" description="Pro residues" evidence="4">
    <location>
        <begin position="130"/>
        <end position="175"/>
    </location>
</feature>
<dbReference type="Pfam" id="PF03985">
    <property type="entry name" value="Paf1"/>
    <property type="match status" value="1"/>
</dbReference>
<keyword evidence="6" id="KW-1185">Reference proteome</keyword>
<name>A0AAE1XL32_9LAMI</name>
<evidence type="ECO:0000256" key="1">
    <source>
        <dbReference type="ARBA" id="ARBA00004123"/>
    </source>
</evidence>
<dbReference type="GO" id="GO:0006368">
    <property type="term" value="P:transcription elongation by RNA polymerase II"/>
    <property type="evidence" value="ECO:0007669"/>
    <property type="project" value="InterPro"/>
</dbReference>
<dbReference type="GO" id="GO:0016593">
    <property type="term" value="C:Cdc73/Paf1 complex"/>
    <property type="evidence" value="ECO:0007669"/>
    <property type="project" value="InterPro"/>
</dbReference>
<accession>A0AAE1XL32</accession>
<reference evidence="5" key="1">
    <citation type="submission" date="2020-06" db="EMBL/GenBank/DDBJ databases">
        <authorList>
            <person name="Li T."/>
            <person name="Hu X."/>
            <person name="Zhang T."/>
            <person name="Song X."/>
            <person name="Zhang H."/>
            <person name="Dai N."/>
            <person name="Sheng W."/>
            <person name="Hou X."/>
            <person name="Wei L."/>
        </authorList>
    </citation>
    <scope>NUCLEOTIDE SEQUENCE</scope>
    <source>
        <strain evidence="5">3651</strain>
        <tissue evidence="5">Leaf</tissue>
    </source>
</reference>
<evidence type="ECO:0000256" key="4">
    <source>
        <dbReference type="SAM" id="MobiDB-lite"/>
    </source>
</evidence>
<reference evidence="5" key="2">
    <citation type="journal article" date="2024" name="Plant">
        <title>Genomic evolution and insights into agronomic trait innovations of Sesamum species.</title>
        <authorList>
            <person name="Miao H."/>
            <person name="Wang L."/>
            <person name="Qu L."/>
            <person name="Liu H."/>
            <person name="Sun Y."/>
            <person name="Le M."/>
            <person name="Wang Q."/>
            <person name="Wei S."/>
            <person name="Zheng Y."/>
            <person name="Lin W."/>
            <person name="Duan Y."/>
            <person name="Cao H."/>
            <person name="Xiong S."/>
            <person name="Wang X."/>
            <person name="Wei L."/>
            <person name="Li C."/>
            <person name="Ma Q."/>
            <person name="Ju M."/>
            <person name="Zhao R."/>
            <person name="Li G."/>
            <person name="Mu C."/>
            <person name="Tian Q."/>
            <person name="Mei H."/>
            <person name="Zhang T."/>
            <person name="Gao T."/>
            <person name="Zhang H."/>
        </authorList>
    </citation>
    <scope>NUCLEOTIDE SEQUENCE</scope>
    <source>
        <strain evidence="5">3651</strain>
    </source>
</reference>
<gene>
    <name evidence="5" type="ORF">Salat_2795900</name>
</gene>
<feature type="compositionally biased region" description="Pro residues" evidence="4">
    <location>
        <begin position="47"/>
        <end position="76"/>
    </location>
</feature>
<dbReference type="SUPFAM" id="SSF101447">
    <property type="entry name" value="Formin homology 2 domain (FH2 domain)"/>
    <property type="match status" value="1"/>
</dbReference>
<comment type="similarity">
    <text evidence="2">Belongs to the PAF1 family.</text>
</comment>
<dbReference type="GO" id="GO:0000993">
    <property type="term" value="F:RNA polymerase II complex binding"/>
    <property type="evidence" value="ECO:0007669"/>
    <property type="project" value="TreeGrafter"/>
</dbReference>
<feature type="region of interest" description="Disordered" evidence="4">
    <location>
        <begin position="422"/>
        <end position="442"/>
    </location>
</feature>
<keyword evidence="3" id="KW-0539">Nucleus</keyword>
<evidence type="ECO:0000313" key="6">
    <source>
        <dbReference type="Proteomes" id="UP001293254"/>
    </source>
</evidence>
<comment type="caution">
    <text evidence="5">The sequence shown here is derived from an EMBL/GenBank/DDBJ whole genome shotgun (WGS) entry which is preliminary data.</text>
</comment>
<dbReference type="GO" id="GO:0003682">
    <property type="term" value="F:chromatin binding"/>
    <property type="evidence" value="ECO:0007669"/>
    <property type="project" value="TreeGrafter"/>
</dbReference>
<evidence type="ECO:0000256" key="3">
    <source>
        <dbReference type="ARBA" id="ARBA00023242"/>
    </source>
</evidence>
<feature type="compositionally biased region" description="Basic and acidic residues" evidence="4">
    <location>
        <begin position="19"/>
        <end position="31"/>
    </location>
</feature>
<organism evidence="5 6">
    <name type="scientific">Sesamum alatum</name>
    <dbReference type="NCBI Taxonomy" id="300844"/>
    <lineage>
        <taxon>Eukaryota</taxon>
        <taxon>Viridiplantae</taxon>
        <taxon>Streptophyta</taxon>
        <taxon>Embryophyta</taxon>
        <taxon>Tracheophyta</taxon>
        <taxon>Spermatophyta</taxon>
        <taxon>Magnoliopsida</taxon>
        <taxon>eudicotyledons</taxon>
        <taxon>Gunneridae</taxon>
        <taxon>Pentapetalae</taxon>
        <taxon>asterids</taxon>
        <taxon>lamiids</taxon>
        <taxon>Lamiales</taxon>
        <taxon>Pedaliaceae</taxon>
        <taxon>Sesamum</taxon>
    </lineage>
</organism>
<protein>
    <submittedName>
        <fullName evidence="5">Protein PAF1</fullName>
    </submittedName>
</protein>
<dbReference type="PANTHER" id="PTHR23188:SF12">
    <property type="entry name" value="RNA POLYMERASE II-ASSOCIATED FACTOR 1 HOMOLOG"/>
    <property type="match status" value="1"/>
</dbReference>
<comment type="subcellular location">
    <subcellularLocation>
        <location evidence="1">Nucleus</location>
    </subcellularLocation>
</comment>
<feature type="compositionally biased region" description="Basic and acidic residues" evidence="4">
    <location>
        <begin position="261"/>
        <end position="294"/>
    </location>
</feature>
<feature type="region of interest" description="Disordered" evidence="4">
    <location>
        <begin position="693"/>
        <end position="739"/>
    </location>
</feature>
<evidence type="ECO:0000313" key="5">
    <source>
        <dbReference type="EMBL" id="KAK4413831.1"/>
    </source>
</evidence>
<dbReference type="EMBL" id="JACGWO010000012">
    <property type="protein sequence ID" value="KAK4413831.1"/>
    <property type="molecule type" value="Genomic_DNA"/>
</dbReference>
<dbReference type="Proteomes" id="UP001293254">
    <property type="component" value="Unassembled WGS sequence"/>
</dbReference>
<evidence type="ECO:0000256" key="2">
    <source>
        <dbReference type="ARBA" id="ARBA00007560"/>
    </source>
</evidence>